<dbReference type="Proteomes" id="UP000324907">
    <property type="component" value="Unassembled WGS sequence"/>
</dbReference>
<feature type="chain" id="PRO_5022659541" description="Chitin-binding type-2 domain-containing protein" evidence="1">
    <location>
        <begin position="20"/>
        <end position="236"/>
    </location>
</feature>
<gene>
    <name evidence="2" type="ORF">FNF28_04493</name>
</gene>
<keyword evidence="1" id="KW-0732">Signal</keyword>
<feature type="signal peptide" evidence="1">
    <location>
        <begin position="1"/>
        <end position="19"/>
    </location>
</feature>
<accession>A0A5A8DCB9</accession>
<evidence type="ECO:0000256" key="1">
    <source>
        <dbReference type="SAM" id="SignalP"/>
    </source>
</evidence>
<protein>
    <recommendedName>
        <fullName evidence="4">Chitin-binding type-2 domain-containing protein</fullName>
    </recommendedName>
</protein>
<reference evidence="2 3" key="1">
    <citation type="submission" date="2019-07" db="EMBL/GenBank/DDBJ databases">
        <title>Genomes of Cafeteria roenbergensis.</title>
        <authorList>
            <person name="Fischer M.G."/>
            <person name="Hackl T."/>
            <person name="Roman M."/>
        </authorList>
    </citation>
    <scope>NUCLEOTIDE SEQUENCE [LARGE SCALE GENOMIC DNA]</scope>
    <source>
        <strain evidence="2 3">RCC970-E3</strain>
    </source>
</reference>
<evidence type="ECO:0000313" key="2">
    <source>
        <dbReference type="EMBL" id="KAA0162858.1"/>
    </source>
</evidence>
<dbReference type="AlphaFoldDB" id="A0A5A8DCB9"/>
<sequence>MLASVLVVALGAAAQTVRGAERVEGTEEQRVGDAVCPEALFPCNYGSPCTQYSYTYIYANCTVPAFPVGWQPAVVLANIDTNASNPAIVVAPQTSDKAEAETTIKFNSWATTCFGPVKPGRSLDCDTVPLPVAGADNSVRVAAHNTWFTANFYGSINFDTRCKDGSKAGSDMCTNGKYCLYNWARTNQPWWVTGGCACQPTKCQEDGSPFCCPDGTAPTKTASCGNNCVDCSGGCA</sequence>
<evidence type="ECO:0000313" key="3">
    <source>
        <dbReference type="Proteomes" id="UP000324907"/>
    </source>
</evidence>
<comment type="caution">
    <text evidence="2">The sequence shown here is derived from an EMBL/GenBank/DDBJ whole genome shotgun (WGS) entry which is preliminary data.</text>
</comment>
<organism evidence="2 3">
    <name type="scientific">Cafeteria roenbergensis</name>
    <name type="common">Marine flagellate</name>
    <dbReference type="NCBI Taxonomy" id="33653"/>
    <lineage>
        <taxon>Eukaryota</taxon>
        <taxon>Sar</taxon>
        <taxon>Stramenopiles</taxon>
        <taxon>Bigyra</taxon>
        <taxon>Opalozoa</taxon>
        <taxon>Bicosoecida</taxon>
        <taxon>Cafeteriaceae</taxon>
        <taxon>Cafeteria</taxon>
    </lineage>
</organism>
<name>A0A5A8DCB9_CAFRO</name>
<proteinExistence type="predicted"/>
<dbReference type="EMBL" id="VLTL01000074">
    <property type="protein sequence ID" value="KAA0162858.1"/>
    <property type="molecule type" value="Genomic_DNA"/>
</dbReference>
<evidence type="ECO:0008006" key="4">
    <source>
        <dbReference type="Google" id="ProtNLM"/>
    </source>
</evidence>